<dbReference type="Proteomes" id="UP000235739">
    <property type="component" value="Unassembled WGS sequence"/>
</dbReference>
<feature type="domain" description="Dyp-type peroxidase C-terminal" evidence="11">
    <location>
        <begin position="227"/>
        <end position="395"/>
    </location>
</feature>
<reference evidence="12 13" key="1">
    <citation type="journal article" date="2017" name="Elife">
        <title>Extensive horizontal gene transfer in cheese-associated bacteria.</title>
        <authorList>
            <person name="Bonham K.S."/>
            <person name="Wolfe B.E."/>
            <person name="Dutton R.J."/>
        </authorList>
    </citation>
    <scope>NUCLEOTIDE SEQUENCE [LARGE SCALE GENOMIC DNA]</scope>
    <source>
        <strain evidence="12 13">JB182</strain>
    </source>
</reference>
<evidence type="ECO:0000256" key="6">
    <source>
        <dbReference type="ARBA" id="ARBA00023002"/>
    </source>
</evidence>
<keyword evidence="2 12" id="KW-0575">Peroxidase</keyword>
<accession>A0A2N7S1X2</accession>
<feature type="region of interest" description="Disordered" evidence="9">
    <location>
        <begin position="1"/>
        <end position="26"/>
    </location>
</feature>
<dbReference type="Pfam" id="PF20628">
    <property type="entry name" value="Dyp_perox_C"/>
    <property type="match status" value="1"/>
</dbReference>
<dbReference type="GO" id="GO:0046872">
    <property type="term" value="F:metal ion binding"/>
    <property type="evidence" value="ECO:0007669"/>
    <property type="project" value="UniProtKB-KW"/>
</dbReference>
<dbReference type="SUPFAM" id="SSF54909">
    <property type="entry name" value="Dimeric alpha+beta barrel"/>
    <property type="match status" value="1"/>
</dbReference>
<keyword evidence="7" id="KW-0408">Iron</keyword>
<protein>
    <submittedName>
        <fullName evidence="12">Peroxidase</fullName>
    </submittedName>
</protein>
<dbReference type="GO" id="GO:0004601">
    <property type="term" value="F:peroxidase activity"/>
    <property type="evidence" value="ECO:0007669"/>
    <property type="project" value="UniProtKB-KW"/>
</dbReference>
<evidence type="ECO:0000256" key="4">
    <source>
        <dbReference type="ARBA" id="ARBA00022723"/>
    </source>
</evidence>
<dbReference type="InterPro" id="IPR006314">
    <property type="entry name" value="Dyp_peroxidase"/>
</dbReference>
<dbReference type="NCBIfam" id="TIGR01413">
    <property type="entry name" value="Dyp_perox_fam"/>
    <property type="match status" value="1"/>
</dbReference>
<evidence type="ECO:0000256" key="1">
    <source>
        <dbReference type="ARBA" id="ARBA00001970"/>
    </source>
</evidence>
<dbReference type="InterPro" id="IPR011008">
    <property type="entry name" value="Dimeric_a/b-barrel"/>
</dbReference>
<evidence type="ECO:0000256" key="9">
    <source>
        <dbReference type="SAM" id="MobiDB-lite"/>
    </source>
</evidence>
<dbReference type="Pfam" id="PF04261">
    <property type="entry name" value="Dyp_perox_N"/>
    <property type="match status" value="1"/>
</dbReference>
<feature type="compositionally biased region" description="Polar residues" evidence="9">
    <location>
        <begin position="9"/>
        <end position="26"/>
    </location>
</feature>
<dbReference type="EMBL" id="PNQX01000001">
    <property type="protein sequence ID" value="PMQ20134.1"/>
    <property type="molecule type" value="Genomic_DNA"/>
</dbReference>
<keyword evidence="3" id="KW-0349">Heme</keyword>
<evidence type="ECO:0000259" key="10">
    <source>
        <dbReference type="Pfam" id="PF04261"/>
    </source>
</evidence>
<dbReference type="SMR" id="A0A2N7S1X2"/>
<dbReference type="GO" id="GO:0005829">
    <property type="term" value="C:cytosol"/>
    <property type="evidence" value="ECO:0007669"/>
    <property type="project" value="TreeGrafter"/>
</dbReference>
<evidence type="ECO:0000256" key="7">
    <source>
        <dbReference type="ARBA" id="ARBA00023004"/>
    </source>
</evidence>
<evidence type="ECO:0000259" key="11">
    <source>
        <dbReference type="Pfam" id="PF20628"/>
    </source>
</evidence>
<dbReference type="PROSITE" id="PS51404">
    <property type="entry name" value="DYP_PEROXIDASE"/>
    <property type="match status" value="1"/>
</dbReference>
<dbReference type="GO" id="GO:0020037">
    <property type="term" value="F:heme binding"/>
    <property type="evidence" value="ECO:0007669"/>
    <property type="project" value="InterPro"/>
</dbReference>
<gene>
    <name evidence="12" type="ORF">CIK84_00430</name>
</gene>
<evidence type="ECO:0000256" key="8">
    <source>
        <dbReference type="ARBA" id="ARBA00025737"/>
    </source>
</evidence>
<dbReference type="PANTHER" id="PTHR30521">
    <property type="entry name" value="DEFERROCHELATASE/PEROXIDASE"/>
    <property type="match status" value="1"/>
</dbReference>
<keyword evidence="4" id="KW-0479">Metal-binding</keyword>
<comment type="similarity">
    <text evidence="8">Belongs to the DyP-type peroxidase family.</text>
</comment>
<feature type="domain" description="Dyp-type peroxidase N-terminal" evidence="10">
    <location>
        <begin position="79"/>
        <end position="218"/>
    </location>
</feature>
<keyword evidence="6" id="KW-0560">Oxidoreductase</keyword>
<sequence length="409" mass="43906">MAPVRKWTSRSAISTAQRKATTSTAMASTELPRRLVLGSSAAAALGGMLTGFGTGRMSSPREATAVNADGYLPFYGKHQRGILDAQQTHAVFAGWDLHWRAGSKKDQLRALLQMLTDDAARLASGRGVLADTEPEMAQPPCQLSLTAGVGQALLDVAGHGHIGTMPEFPGDQLQERYGQSDLLIQFCAQDPTVLHHAVRAVSKNLRGLATRRFAQTGFIQPAEHGFRNLFGQLDGINNPAGQLREAAVFGSGQDSWIEHGTTLALRRFEMDLDGWDAVDRAGRDYALGRRQSDGAPLSGQQVDDPVDVHAANELGLPKIAANAHVALARPASGEEVIHRRGYNFAGETSGLLFASYQRDPATSFIPLQHRLAAADALNTWLKPVGSGLYAILPGVREGCYLGQTWLEAV</sequence>
<keyword evidence="5" id="KW-0732">Signal</keyword>
<comment type="caution">
    <text evidence="12">The sequence shown here is derived from an EMBL/GenBank/DDBJ whole genome shotgun (WGS) entry which is preliminary data.</text>
</comment>
<evidence type="ECO:0000256" key="3">
    <source>
        <dbReference type="ARBA" id="ARBA00022617"/>
    </source>
</evidence>
<dbReference type="PANTHER" id="PTHR30521:SF4">
    <property type="entry name" value="DEFERROCHELATASE"/>
    <property type="match status" value="1"/>
</dbReference>
<name>A0A2N7S1X2_9MICC</name>
<dbReference type="AlphaFoldDB" id="A0A2N7S1X2"/>
<dbReference type="InterPro" id="IPR048327">
    <property type="entry name" value="Dyp_perox_N"/>
</dbReference>
<evidence type="ECO:0000313" key="13">
    <source>
        <dbReference type="Proteomes" id="UP000235739"/>
    </source>
</evidence>
<evidence type="ECO:0000313" key="12">
    <source>
        <dbReference type="EMBL" id="PMQ20134.1"/>
    </source>
</evidence>
<organism evidence="12 13">
    <name type="scientific">Glutamicibacter arilaitensis</name>
    <dbReference type="NCBI Taxonomy" id="256701"/>
    <lineage>
        <taxon>Bacteria</taxon>
        <taxon>Bacillati</taxon>
        <taxon>Actinomycetota</taxon>
        <taxon>Actinomycetes</taxon>
        <taxon>Micrococcales</taxon>
        <taxon>Micrococcaceae</taxon>
        <taxon>Glutamicibacter</taxon>
    </lineage>
</organism>
<proteinExistence type="inferred from homology"/>
<comment type="cofactor">
    <cofactor evidence="1">
        <name>heme b</name>
        <dbReference type="ChEBI" id="CHEBI:60344"/>
    </cofactor>
</comment>
<evidence type="ECO:0000256" key="5">
    <source>
        <dbReference type="ARBA" id="ARBA00022729"/>
    </source>
</evidence>
<dbReference type="InterPro" id="IPR048328">
    <property type="entry name" value="Dyp_perox_C"/>
</dbReference>
<evidence type="ECO:0000256" key="2">
    <source>
        <dbReference type="ARBA" id="ARBA00022559"/>
    </source>
</evidence>